<sequence>MNKLSSMLLRAELISSHQFDIITENVLSKSKSEISVIIERQLLSSSEVAAAQSKVLNEPILSIYDYDYASATDSVSRQDLVLKLMSLPLEVTETIVTLAVSDFTNLEAQDEFRFATGKMIKPVLVEYSQLLGAIRRLYGQAVGDHTSAASVSDDELAELAAIDESNESETALNDDAPVSRYIQRTLMDAVRKNASDIHFEPFEDSYQVRFRLDGILQLYSTPPVGISRRLSTRIKILARLNIAERRLPQDGRMKLDISDSQSIDMRISTLPTLWGEKVVLRLLDSGNIALDVSQLGFDPYQQQHYLSALNKPQGMVLVTGPTGSGKTVSLYTGLSHLNTPARNISTAEDPVEINLPGINQVNINNDIGLDFTTALRSFLRQDPDVVMVGEIRDLETAEIGIKAAQTGHLVLSTLHTNSAAEAITRIANMGVARYNLSASLTLIVAQRLARRLCQHCKIPQKMDDPLIDPIVRHYPSIDLNRACQANPDGCDHCNHGYIGRIGVYEVMPVDRTLRLAIEEGDGAIQLEEKAVQSGMRTLIESGIARVNEGTTSITELMRVAQL</sequence>
<dbReference type="GO" id="GO:0016887">
    <property type="term" value="F:ATP hydrolysis activity"/>
    <property type="evidence" value="ECO:0007669"/>
    <property type="project" value="InterPro"/>
</dbReference>
<organism evidence="7 8">
    <name type="scientific">Veronia pacifica</name>
    <dbReference type="NCBI Taxonomy" id="1080227"/>
    <lineage>
        <taxon>Bacteria</taxon>
        <taxon>Pseudomonadati</taxon>
        <taxon>Pseudomonadota</taxon>
        <taxon>Gammaproteobacteria</taxon>
        <taxon>Vibrionales</taxon>
        <taxon>Vibrionaceae</taxon>
        <taxon>Veronia</taxon>
    </lineage>
</organism>
<dbReference type="GO" id="GO:0009297">
    <property type="term" value="P:pilus assembly"/>
    <property type="evidence" value="ECO:0007669"/>
    <property type="project" value="InterPro"/>
</dbReference>
<evidence type="ECO:0000256" key="1">
    <source>
        <dbReference type="ARBA" id="ARBA00004496"/>
    </source>
</evidence>
<dbReference type="Gene3D" id="3.30.300.160">
    <property type="entry name" value="Type II secretion system, protein E, N-terminal domain"/>
    <property type="match status" value="1"/>
</dbReference>
<name>A0A1C3ELG6_9GAMM</name>
<dbReference type="Pfam" id="PF00437">
    <property type="entry name" value="T2SSE"/>
    <property type="match status" value="1"/>
</dbReference>
<dbReference type="PANTHER" id="PTHR30258">
    <property type="entry name" value="TYPE II SECRETION SYSTEM PROTEIN GSPE-RELATED"/>
    <property type="match status" value="1"/>
</dbReference>
<dbReference type="GO" id="GO:0005524">
    <property type="term" value="F:ATP binding"/>
    <property type="evidence" value="ECO:0007669"/>
    <property type="project" value="UniProtKB-KW"/>
</dbReference>
<dbReference type="NCBIfam" id="TIGR02538">
    <property type="entry name" value="type_IV_pilB"/>
    <property type="match status" value="1"/>
</dbReference>
<gene>
    <name evidence="7" type="ORF">A8L45_07275</name>
</gene>
<dbReference type="Pfam" id="PF05157">
    <property type="entry name" value="MshEN"/>
    <property type="match status" value="1"/>
</dbReference>
<dbReference type="SUPFAM" id="SSF160246">
    <property type="entry name" value="EspE N-terminal domain-like"/>
    <property type="match status" value="1"/>
</dbReference>
<comment type="similarity">
    <text evidence="2">Belongs to the GSP E family.</text>
</comment>
<dbReference type="FunFam" id="3.40.50.300:FF:000398">
    <property type="entry name" value="Type IV pilus assembly ATPase PilB"/>
    <property type="match status" value="1"/>
</dbReference>
<dbReference type="GO" id="GO:0005737">
    <property type="term" value="C:cytoplasm"/>
    <property type="evidence" value="ECO:0007669"/>
    <property type="project" value="UniProtKB-SubCell"/>
</dbReference>
<reference evidence="7 8" key="1">
    <citation type="submission" date="2016-05" db="EMBL/GenBank/DDBJ databases">
        <title>Genomic Taxonomy of the Vibrionaceae.</title>
        <authorList>
            <person name="Gomez-Gil B."/>
            <person name="Enciso-Ibarra J."/>
        </authorList>
    </citation>
    <scope>NUCLEOTIDE SEQUENCE [LARGE SCALE GENOMIC DNA]</scope>
    <source>
        <strain evidence="7 8">CAIM 1920</strain>
    </source>
</reference>
<accession>A0A1C3ELG6</accession>
<dbReference type="Gene3D" id="3.30.450.90">
    <property type="match status" value="1"/>
</dbReference>
<evidence type="ECO:0000256" key="3">
    <source>
        <dbReference type="ARBA" id="ARBA00022490"/>
    </source>
</evidence>
<evidence type="ECO:0000259" key="6">
    <source>
        <dbReference type="PROSITE" id="PS00662"/>
    </source>
</evidence>
<dbReference type="GO" id="GO:0005886">
    <property type="term" value="C:plasma membrane"/>
    <property type="evidence" value="ECO:0007669"/>
    <property type="project" value="TreeGrafter"/>
</dbReference>
<proteinExistence type="inferred from homology"/>
<dbReference type="PANTHER" id="PTHR30258:SF1">
    <property type="entry name" value="PROTEIN TRANSPORT PROTEIN HOFB HOMOLOG"/>
    <property type="match status" value="1"/>
</dbReference>
<keyword evidence="4" id="KW-0547">Nucleotide-binding</keyword>
<dbReference type="Gene3D" id="3.40.50.300">
    <property type="entry name" value="P-loop containing nucleotide triphosphate hydrolases"/>
    <property type="match status" value="1"/>
</dbReference>
<evidence type="ECO:0000313" key="8">
    <source>
        <dbReference type="Proteomes" id="UP000094936"/>
    </source>
</evidence>
<dbReference type="InterPro" id="IPR027417">
    <property type="entry name" value="P-loop_NTPase"/>
</dbReference>
<dbReference type="InterPro" id="IPR037257">
    <property type="entry name" value="T2SS_E_N_sf"/>
</dbReference>
<evidence type="ECO:0000313" key="7">
    <source>
        <dbReference type="EMBL" id="ODA34076.1"/>
    </source>
</evidence>
<dbReference type="FunFam" id="3.30.450.90:FF:000001">
    <property type="entry name" value="Type II secretion system ATPase GspE"/>
    <property type="match status" value="1"/>
</dbReference>
<comment type="subcellular location">
    <subcellularLocation>
        <location evidence="1">Cytoplasm</location>
    </subcellularLocation>
</comment>
<dbReference type="OrthoDB" id="9804785at2"/>
<dbReference type="PROSITE" id="PS00662">
    <property type="entry name" value="T2SP_E"/>
    <property type="match status" value="1"/>
</dbReference>
<dbReference type="InterPro" id="IPR001482">
    <property type="entry name" value="T2SS/T4SS_dom"/>
</dbReference>
<dbReference type="InterPro" id="IPR007831">
    <property type="entry name" value="T2SS_GspE_N"/>
</dbReference>
<keyword evidence="5" id="KW-0067">ATP-binding</keyword>
<feature type="domain" description="Bacterial type II secretion system protein E" evidence="6">
    <location>
        <begin position="379"/>
        <end position="393"/>
    </location>
</feature>
<evidence type="ECO:0000256" key="4">
    <source>
        <dbReference type="ARBA" id="ARBA00022741"/>
    </source>
</evidence>
<evidence type="ECO:0000256" key="2">
    <source>
        <dbReference type="ARBA" id="ARBA00006611"/>
    </source>
</evidence>
<dbReference type="CDD" id="cd01129">
    <property type="entry name" value="PulE-GspE-like"/>
    <property type="match status" value="1"/>
</dbReference>
<dbReference type="InterPro" id="IPR013374">
    <property type="entry name" value="ATPase_typ4_pilus-assembl_PilB"/>
</dbReference>
<dbReference type="Proteomes" id="UP000094936">
    <property type="component" value="Unassembled WGS sequence"/>
</dbReference>
<evidence type="ECO:0000256" key="5">
    <source>
        <dbReference type="ARBA" id="ARBA00022840"/>
    </source>
</evidence>
<dbReference type="EMBL" id="LYBM01000010">
    <property type="protein sequence ID" value="ODA34076.1"/>
    <property type="molecule type" value="Genomic_DNA"/>
</dbReference>
<dbReference type="SUPFAM" id="SSF52540">
    <property type="entry name" value="P-loop containing nucleoside triphosphate hydrolases"/>
    <property type="match status" value="1"/>
</dbReference>
<comment type="caution">
    <text evidence="7">The sequence shown here is derived from an EMBL/GenBank/DDBJ whole genome shotgun (WGS) entry which is preliminary data.</text>
</comment>
<dbReference type="STRING" id="1080227.A8L45_07275"/>
<dbReference type="AlphaFoldDB" id="A0A1C3ELG6"/>
<protein>
    <submittedName>
        <fullName evidence="7">Type IV-A pilus assembly ATPase PilB</fullName>
    </submittedName>
</protein>
<keyword evidence="3" id="KW-0963">Cytoplasm</keyword>
<keyword evidence="8" id="KW-1185">Reference proteome</keyword>